<dbReference type="Proteomes" id="UP001163823">
    <property type="component" value="Chromosome 3"/>
</dbReference>
<keyword evidence="3" id="KW-1185">Reference proteome</keyword>
<evidence type="ECO:0000313" key="3">
    <source>
        <dbReference type="Proteomes" id="UP001163823"/>
    </source>
</evidence>
<protein>
    <submittedName>
        <fullName evidence="2">Uncharacterized protein</fullName>
    </submittedName>
</protein>
<reference evidence="2" key="1">
    <citation type="journal article" date="2023" name="Science">
        <title>Elucidation of the pathway for biosynthesis of saponin adjuvants from the soapbark tree.</title>
        <authorList>
            <person name="Reed J."/>
            <person name="Orme A."/>
            <person name="El-Demerdash A."/>
            <person name="Owen C."/>
            <person name="Martin L.B.B."/>
            <person name="Misra R.C."/>
            <person name="Kikuchi S."/>
            <person name="Rejzek M."/>
            <person name="Martin A.C."/>
            <person name="Harkess A."/>
            <person name="Leebens-Mack J."/>
            <person name="Louveau T."/>
            <person name="Stephenson M.J."/>
            <person name="Osbourn A."/>
        </authorList>
    </citation>
    <scope>NUCLEOTIDE SEQUENCE</scope>
    <source>
        <strain evidence="2">S10</strain>
    </source>
</reference>
<evidence type="ECO:0000313" key="2">
    <source>
        <dbReference type="EMBL" id="KAJ7974621.1"/>
    </source>
</evidence>
<proteinExistence type="predicted"/>
<comment type="caution">
    <text evidence="2">The sequence shown here is derived from an EMBL/GenBank/DDBJ whole genome shotgun (WGS) entry which is preliminary data.</text>
</comment>
<dbReference type="KEGG" id="qsa:O6P43_004664"/>
<evidence type="ECO:0000256" key="1">
    <source>
        <dbReference type="SAM" id="MobiDB-lite"/>
    </source>
</evidence>
<feature type="region of interest" description="Disordered" evidence="1">
    <location>
        <begin position="60"/>
        <end position="87"/>
    </location>
</feature>
<dbReference type="EMBL" id="JARAOO010000003">
    <property type="protein sequence ID" value="KAJ7974621.1"/>
    <property type="molecule type" value="Genomic_DNA"/>
</dbReference>
<accession>A0AAD7Q4E5</accession>
<dbReference type="AlphaFoldDB" id="A0AAD7Q4E5"/>
<sequence length="87" mass="9519">MMNEEANEQIVEEKEVSLDSHPISLGAKIKKGNRDDDLKAVEYPGKITNDTFSIQHEVKTAGENIRKDTTAEHGTIGDDTIKGDPPG</sequence>
<organism evidence="2 3">
    <name type="scientific">Quillaja saponaria</name>
    <name type="common">Soap bark tree</name>
    <dbReference type="NCBI Taxonomy" id="32244"/>
    <lineage>
        <taxon>Eukaryota</taxon>
        <taxon>Viridiplantae</taxon>
        <taxon>Streptophyta</taxon>
        <taxon>Embryophyta</taxon>
        <taxon>Tracheophyta</taxon>
        <taxon>Spermatophyta</taxon>
        <taxon>Magnoliopsida</taxon>
        <taxon>eudicotyledons</taxon>
        <taxon>Gunneridae</taxon>
        <taxon>Pentapetalae</taxon>
        <taxon>rosids</taxon>
        <taxon>fabids</taxon>
        <taxon>Fabales</taxon>
        <taxon>Quillajaceae</taxon>
        <taxon>Quillaja</taxon>
    </lineage>
</organism>
<gene>
    <name evidence="2" type="ORF">O6P43_004664</name>
</gene>
<name>A0AAD7Q4E5_QUISA</name>